<feature type="compositionally biased region" description="Basic and acidic residues" evidence="3">
    <location>
        <begin position="721"/>
        <end position="735"/>
    </location>
</feature>
<dbReference type="GeneID" id="104782899"/>
<proteinExistence type="inferred from homology"/>
<feature type="compositionally biased region" description="Pro residues" evidence="3">
    <location>
        <begin position="221"/>
        <end position="232"/>
    </location>
</feature>
<feature type="compositionally biased region" description="Basic and acidic residues" evidence="3">
    <location>
        <begin position="41"/>
        <end position="61"/>
    </location>
</feature>
<dbReference type="CDD" id="cd23767">
    <property type="entry name" value="IQCD"/>
    <property type="match status" value="1"/>
</dbReference>
<keyword evidence="4" id="KW-1185">Reference proteome</keyword>
<feature type="region of interest" description="Disordered" evidence="3">
    <location>
        <begin position="709"/>
        <end position="746"/>
    </location>
</feature>
<reference evidence="4" key="1">
    <citation type="journal article" date="2014" name="Nat. Commun.">
        <title>The emerging biofuel crop Camelina sativa retains a highly undifferentiated hexaploid genome structure.</title>
        <authorList>
            <person name="Kagale S."/>
            <person name="Koh C."/>
            <person name="Nixon J."/>
            <person name="Bollina V."/>
            <person name="Clarke W.E."/>
            <person name="Tuteja R."/>
            <person name="Spillane C."/>
            <person name="Robinson S.J."/>
            <person name="Links M.G."/>
            <person name="Clarke C."/>
            <person name="Higgins E.E."/>
            <person name="Huebert T."/>
            <person name="Sharpe A.G."/>
            <person name="Parkin I.A."/>
        </authorList>
    </citation>
    <scope>NUCLEOTIDE SEQUENCE [LARGE SCALE GENOMIC DNA]</scope>
    <source>
        <strain evidence="4">cv. DH55</strain>
    </source>
</reference>
<feature type="region of interest" description="Disordered" evidence="3">
    <location>
        <begin position="14"/>
        <end position="437"/>
    </location>
</feature>
<organism evidence="4 5">
    <name type="scientific">Camelina sativa</name>
    <name type="common">False flax</name>
    <name type="synonym">Myagrum sativum</name>
    <dbReference type="NCBI Taxonomy" id="90675"/>
    <lineage>
        <taxon>Eukaryota</taxon>
        <taxon>Viridiplantae</taxon>
        <taxon>Streptophyta</taxon>
        <taxon>Embryophyta</taxon>
        <taxon>Tracheophyta</taxon>
        <taxon>Spermatophyta</taxon>
        <taxon>Magnoliopsida</taxon>
        <taxon>eudicotyledons</taxon>
        <taxon>Gunneridae</taxon>
        <taxon>Pentapetalae</taxon>
        <taxon>rosids</taxon>
        <taxon>malvids</taxon>
        <taxon>Brassicales</taxon>
        <taxon>Brassicaceae</taxon>
        <taxon>Camelineae</taxon>
        <taxon>Camelina</taxon>
    </lineage>
</organism>
<sequence>MVKKGSWFSAIKRVFTPHSKEKLGNETEIKSGKEKRKKGFGKREPSSIEKILGEAARDHNLVFRPPTPERPNPFSVSPPLRPASPRAPSPRVASPRAASPKPPSPRAEVPRSLSPKLPSPRAEVPRSLSPKPHDRSKPSSASANAPPSLRPASTRVPSQRITTSSVPSPRPSSPRGASPQAVSSKSPSPRVEPPTLDTPRPPSPKPPSPRADPPRLDAPRPTTPKPPSPRVEPPTLDTPRPPSPKPPSPRADPPRLDAPRPTTPKPPSPRVEPPTLDTPRPPSPKPPSPRADPPRLDAPRPTTPKPPSPRVEPPTLDTPRPPSPKPPSPRADPPRLDAPRPTTPKPPSPRVEPPTLDTPRPPSPKPPSPRADPPRLDAPRPTTPKPPSPRVEPPTLDTPRPPSPKPPSPRADPPRLDAPRPTTPKLPSPRAVSPRAVQRREIVHRPEPTLSVQHASATKIQGAFRGFMARKSFRALKGLVRLQGVVRGYSVKRQTINAMKYMQQVVRVQSQIQSRRIKMLENQAQVEKDEAKWAASEAGNDNWDDSVLTKEERDARSLRKTEAIIKRERSMAYAYSRKLWKNSPKYTQENRSSGGFPQWWNWADRQHPLASPAPSYSQPLRDFRLTPSRLCPSPLSQSSKKHHTRLDNHFDSSTPRSSRSTLLTPSRHIHSGTSRYSRGRLIRGQDSPFKDDDSLTSCPPFPSYMAPTVSAKAKVRPNSNPKERVMGTPVSEKRRMSFPPTQQQGLDTFRWNKGSLVMSNSSSQRGPGSPGGVVLEKHKTLKSVGNLSIGSSASTVGRKEFNRFV</sequence>
<dbReference type="PANTHER" id="PTHR32295">
    <property type="entry name" value="IQ-DOMAIN 5-RELATED"/>
    <property type="match status" value="1"/>
</dbReference>
<accession>A0ABM0YUZ7</accession>
<gene>
    <name evidence="5" type="primary">LOC104782899</name>
</gene>
<evidence type="ECO:0000256" key="3">
    <source>
        <dbReference type="SAM" id="MobiDB-lite"/>
    </source>
</evidence>
<feature type="compositionally biased region" description="Pro residues" evidence="3">
    <location>
        <begin position="199"/>
        <end position="211"/>
    </location>
</feature>
<feature type="compositionally biased region" description="Low complexity" evidence="3">
    <location>
        <begin position="89"/>
        <end position="99"/>
    </location>
</feature>
<comment type="similarity">
    <text evidence="2">Belongs to the IQD family.</text>
</comment>
<keyword evidence="1" id="KW-0112">Calmodulin-binding</keyword>
<dbReference type="SMART" id="SM00015">
    <property type="entry name" value="IQ"/>
    <property type="match status" value="1"/>
</dbReference>
<feature type="compositionally biased region" description="Low complexity" evidence="3">
    <location>
        <begin position="652"/>
        <end position="666"/>
    </location>
</feature>
<dbReference type="Gene3D" id="1.20.5.190">
    <property type="match status" value="1"/>
</dbReference>
<feature type="compositionally biased region" description="Pro residues" evidence="3">
    <location>
        <begin position="279"/>
        <end position="291"/>
    </location>
</feature>
<feature type="compositionally biased region" description="Pro residues" evidence="3">
    <location>
        <begin position="381"/>
        <end position="392"/>
    </location>
</feature>
<evidence type="ECO:0000313" key="4">
    <source>
        <dbReference type="Proteomes" id="UP000694864"/>
    </source>
</evidence>
<dbReference type="Proteomes" id="UP000694864">
    <property type="component" value="Chromosome 4"/>
</dbReference>
<dbReference type="RefSeq" id="XP_010506262.1">
    <property type="nucleotide sequence ID" value="XM_010507960.2"/>
</dbReference>
<dbReference type="Pfam" id="PF00612">
    <property type="entry name" value="IQ"/>
    <property type="match status" value="1"/>
</dbReference>
<evidence type="ECO:0000313" key="5">
    <source>
        <dbReference type="RefSeq" id="XP_010506262.1"/>
    </source>
</evidence>
<reference evidence="5" key="2">
    <citation type="submission" date="2025-08" db="UniProtKB">
        <authorList>
            <consortium name="RefSeq"/>
        </authorList>
    </citation>
    <scope>IDENTIFICATION</scope>
    <source>
        <tissue evidence="5">Leaf</tissue>
    </source>
</reference>
<protein>
    <submittedName>
        <fullName evidence="5">Protein IQ-DOMAIN 14-like</fullName>
    </submittedName>
</protein>
<feature type="compositionally biased region" description="Low complexity" evidence="3">
    <location>
        <begin position="106"/>
        <end position="121"/>
    </location>
</feature>
<evidence type="ECO:0000256" key="1">
    <source>
        <dbReference type="ARBA" id="ARBA00022860"/>
    </source>
</evidence>
<feature type="compositionally biased region" description="Basic and acidic residues" evidence="3">
    <location>
        <begin position="18"/>
        <end position="32"/>
    </location>
</feature>
<dbReference type="PANTHER" id="PTHR32295:SF113">
    <property type="entry name" value="PROTEIN IQ-DOMAIN 14"/>
    <property type="match status" value="1"/>
</dbReference>
<feature type="compositionally biased region" description="Pro residues" evidence="3">
    <location>
        <begin position="261"/>
        <end position="272"/>
    </location>
</feature>
<name>A0ABM0YUZ7_CAMSA</name>
<dbReference type="InterPro" id="IPR000048">
    <property type="entry name" value="IQ_motif_EF-hand-BS"/>
</dbReference>
<feature type="compositionally biased region" description="Low complexity" evidence="3">
    <location>
        <begin position="138"/>
        <end position="153"/>
    </location>
</feature>
<feature type="compositionally biased region" description="Pro residues" evidence="3">
    <location>
        <begin position="239"/>
        <end position="251"/>
    </location>
</feature>
<feature type="compositionally biased region" description="Pro residues" evidence="3">
    <location>
        <begin position="341"/>
        <end position="352"/>
    </location>
</feature>
<feature type="compositionally biased region" description="Pro residues" evidence="3">
    <location>
        <begin position="79"/>
        <end position="88"/>
    </location>
</feature>
<feature type="compositionally biased region" description="Pro residues" evidence="3">
    <location>
        <begin position="359"/>
        <end position="371"/>
    </location>
</feature>
<feature type="compositionally biased region" description="Pro residues" evidence="3">
    <location>
        <begin position="301"/>
        <end position="312"/>
    </location>
</feature>
<feature type="compositionally biased region" description="Pro residues" evidence="3">
    <location>
        <begin position="319"/>
        <end position="331"/>
    </location>
</feature>
<feature type="region of interest" description="Disordered" evidence="3">
    <location>
        <begin position="627"/>
        <end position="696"/>
    </location>
</feature>
<dbReference type="PROSITE" id="PS50096">
    <property type="entry name" value="IQ"/>
    <property type="match status" value="2"/>
</dbReference>
<evidence type="ECO:0000256" key="2">
    <source>
        <dbReference type="ARBA" id="ARBA00024341"/>
    </source>
</evidence>
<feature type="compositionally biased region" description="Pro residues" evidence="3">
    <location>
        <begin position="399"/>
        <end position="411"/>
    </location>
</feature>